<organism evidence="14 15">
    <name type="scientific">Lymnaea stagnalis</name>
    <name type="common">Great pond snail</name>
    <name type="synonym">Helix stagnalis</name>
    <dbReference type="NCBI Taxonomy" id="6523"/>
    <lineage>
        <taxon>Eukaryota</taxon>
        <taxon>Metazoa</taxon>
        <taxon>Spiralia</taxon>
        <taxon>Lophotrochozoa</taxon>
        <taxon>Mollusca</taxon>
        <taxon>Gastropoda</taxon>
        <taxon>Heterobranchia</taxon>
        <taxon>Euthyneura</taxon>
        <taxon>Panpulmonata</taxon>
        <taxon>Hygrophila</taxon>
        <taxon>Lymnaeoidea</taxon>
        <taxon>Lymnaeidae</taxon>
        <taxon>Lymnaea</taxon>
    </lineage>
</organism>
<protein>
    <recommendedName>
        <fullName evidence="10">Protein HIRA</fullName>
    </recommendedName>
</protein>
<dbReference type="GO" id="GO:0005634">
    <property type="term" value="C:nucleus"/>
    <property type="evidence" value="ECO:0007669"/>
    <property type="project" value="UniProtKB-SubCell"/>
</dbReference>
<keyword evidence="15" id="KW-1185">Reference proteome</keyword>
<dbReference type="AlphaFoldDB" id="A0AAV2HJY7"/>
<evidence type="ECO:0000256" key="7">
    <source>
        <dbReference type="ARBA" id="ARBA00023163"/>
    </source>
</evidence>
<dbReference type="InterPro" id="IPR011494">
    <property type="entry name" value="HIRA-like_C"/>
</dbReference>
<dbReference type="Pfam" id="PF09453">
    <property type="entry name" value="HIRA_B"/>
    <property type="match status" value="1"/>
</dbReference>
<dbReference type="SUPFAM" id="SSF50978">
    <property type="entry name" value="WD40 repeat-like"/>
    <property type="match status" value="2"/>
</dbReference>
<evidence type="ECO:0000313" key="15">
    <source>
        <dbReference type="Proteomes" id="UP001497497"/>
    </source>
</evidence>
<dbReference type="InterPro" id="IPR001680">
    <property type="entry name" value="WD40_rpt"/>
</dbReference>
<evidence type="ECO:0000256" key="2">
    <source>
        <dbReference type="ARBA" id="ARBA00007306"/>
    </source>
</evidence>
<feature type="repeat" description="WD" evidence="9">
    <location>
        <begin position="170"/>
        <end position="201"/>
    </location>
</feature>
<name>A0AAV2HJY7_LYMST</name>
<dbReference type="GO" id="GO:0006351">
    <property type="term" value="P:DNA-templated transcription"/>
    <property type="evidence" value="ECO:0007669"/>
    <property type="project" value="InterPro"/>
</dbReference>
<feature type="compositionally biased region" description="Low complexity" evidence="11">
    <location>
        <begin position="499"/>
        <end position="511"/>
    </location>
</feature>
<evidence type="ECO:0000256" key="11">
    <source>
        <dbReference type="SAM" id="MobiDB-lite"/>
    </source>
</evidence>
<keyword evidence="10" id="KW-0678">Repressor</keyword>
<keyword evidence="6 10" id="KW-0805">Transcription regulation</keyword>
<gene>
    <name evidence="14" type="ORF">GSLYS_00008295001</name>
</gene>
<dbReference type="GO" id="GO:0006338">
    <property type="term" value="P:chromatin remodeling"/>
    <property type="evidence" value="ECO:0007669"/>
    <property type="project" value="InterPro"/>
</dbReference>
<feature type="domain" description="Protein HIRA-like C-terminal" evidence="12">
    <location>
        <begin position="786"/>
        <end position="980"/>
    </location>
</feature>
<sequence>MRVVKPGWINHDDKPIFSVDIHPDGSRCATGGQGDDYGKIVIWNMEPLRNKSLENDEKVPKMLCQMDNHFACVNCVRWSHSGKFLASGGDDKLIMIWQTSRGAGPSKAFGSTGSVVIHEQWRPVFTLRGHSGDVLDLSWSPQDVWLASCSVDNTVAIWNALKFPEQLTTLKGHSGLVKGVTWDPVGKYVASQSDDRTLRIWRTMDWQQEAVITEPFKECGGTTHSLRLNWSPDGHHIVSAHAMNNSGPTAQIIERAGFKASLDFVGHRKAVTVVRFNPNIFSKKFKSEKSQQYSCCAIGSKDRSLSIWLTALKRPLVVMHDLFENSILDLSWSQNGLELMCCSIDGSVAFLDFSKEEIGHPLSSDEVTNLLENIYGKGISLHAAVTKGSQIIESAAMLNLQQQKNTGGDSMLSLTPKKHSNMSSQMSSSAERAPFKPTDKQIETRTADGRRRITPIFLAPQPEVGEVPLPFSSNSNIEFHTSSEKSKIVVERQNRVTAPGMLSPSSGSKSMPSPPQTAEIPSMASVVRDVFGPLSDDVQRPLPDSIMETPKSRTQYENMMEKQPTITDKTAVTEKPDKTPQTVTTDKTPTAAVTEKLKAPEKESESVKNGILIKDKLKSRLSTGSLKHKLEDKRYRSGKRGRPSKMDQAAREAAMAAAAAEAVSTINVTRTDAPSGITSLGSAPGTQREARVVSMLPDLHLPALTIEKTVSKVVKGQMGGTHALVLEVENGLELGAAKVHRLRCMLGGKVMWDQMLTSKISAVAGSEHVMCAACVDGTVSVYSKGGRRLMPYLIVGAPPAYFTCKGHYVMIVTTKGLVFVWNCHLLKEEVRRESLLAVMSERDTVDQFQLTTDGVPLVTLANKKSYCFSLNIGDWVLVSNAEDKLQSFSNHHQCTPVKHRPIGPLDSLQKAARSSDQASRSFQSNPGIQQSITLSHLESQMASSLALKSSSEYLFWLETYIRYLAQEGIEDKLREICDELLGPLYRSKSRKAWSQHILGLDKHTILRNNLTNIGADLKFQRLYTEYKEQLDMIQTT</sequence>
<dbReference type="GO" id="GO:0006355">
    <property type="term" value="P:regulation of DNA-templated transcription"/>
    <property type="evidence" value="ECO:0007669"/>
    <property type="project" value="InterPro"/>
</dbReference>
<evidence type="ECO:0000259" key="12">
    <source>
        <dbReference type="Pfam" id="PF07569"/>
    </source>
</evidence>
<keyword evidence="7 10" id="KW-0804">Transcription</keyword>
<feature type="region of interest" description="Disordered" evidence="11">
    <location>
        <begin position="407"/>
        <end position="437"/>
    </location>
</feature>
<dbReference type="InterPro" id="IPR055410">
    <property type="entry name" value="Beta-prop_CAF1B_HIR1"/>
</dbReference>
<keyword evidence="8 10" id="KW-0539">Nucleus</keyword>
<dbReference type="InterPro" id="IPR036322">
    <property type="entry name" value="WD40_repeat_dom_sf"/>
</dbReference>
<accession>A0AAV2HJY7</accession>
<proteinExistence type="inferred from homology"/>
<dbReference type="PANTHER" id="PTHR13831">
    <property type="entry name" value="MEMBER OF THE HIR1 FAMILY OF WD-REPEAT PROTEINS"/>
    <property type="match status" value="1"/>
</dbReference>
<evidence type="ECO:0000256" key="8">
    <source>
        <dbReference type="ARBA" id="ARBA00023242"/>
    </source>
</evidence>
<comment type="function">
    <text evidence="10">Required for replication-independent chromatin assembly and for the periodic repression of histone gene transcription during the cell cycle.</text>
</comment>
<feature type="domain" description="CAF1B/HIR1 beta-propeller" evidence="13">
    <location>
        <begin position="1"/>
        <end position="358"/>
    </location>
</feature>
<feature type="region of interest" description="Disordered" evidence="11">
    <location>
        <begin position="624"/>
        <end position="647"/>
    </location>
</feature>
<dbReference type="CDD" id="cd00200">
    <property type="entry name" value="WD40"/>
    <property type="match status" value="1"/>
</dbReference>
<evidence type="ECO:0000256" key="4">
    <source>
        <dbReference type="ARBA" id="ARBA00022737"/>
    </source>
</evidence>
<evidence type="ECO:0000256" key="9">
    <source>
        <dbReference type="PROSITE-ProRule" id="PRU00221"/>
    </source>
</evidence>
<evidence type="ECO:0000259" key="13">
    <source>
        <dbReference type="Pfam" id="PF24105"/>
    </source>
</evidence>
<dbReference type="PANTHER" id="PTHR13831:SF0">
    <property type="entry name" value="PROTEIN HIRA"/>
    <property type="match status" value="1"/>
</dbReference>
<evidence type="ECO:0000256" key="6">
    <source>
        <dbReference type="ARBA" id="ARBA00023015"/>
    </source>
</evidence>
<reference evidence="14 15" key="1">
    <citation type="submission" date="2024-04" db="EMBL/GenBank/DDBJ databases">
        <authorList>
            <consortium name="Genoscope - CEA"/>
            <person name="William W."/>
        </authorList>
    </citation>
    <scope>NUCLEOTIDE SEQUENCE [LARGE SCALE GENOMIC DNA]</scope>
</reference>
<dbReference type="Pfam" id="PF07569">
    <property type="entry name" value="Hira"/>
    <property type="match status" value="1"/>
</dbReference>
<dbReference type="InterPro" id="IPR015943">
    <property type="entry name" value="WD40/YVTN_repeat-like_dom_sf"/>
</dbReference>
<dbReference type="SMART" id="SM00320">
    <property type="entry name" value="WD40"/>
    <property type="match status" value="7"/>
</dbReference>
<evidence type="ECO:0000256" key="1">
    <source>
        <dbReference type="ARBA" id="ARBA00004123"/>
    </source>
</evidence>
<feature type="region of interest" description="Disordered" evidence="11">
    <location>
        <begin position="498"/>
        <end position="519"/>
    </location>
</feature>
<feature type="repeat" description="WD" evidence="9">
    <location>
        <begin position="66"/>
        <end position="107"/>
    </location>
</feature>
<dbReference type="GO" id="GO:0000785">
    <property type="term" value="C:chromatin"/>
    <property type="evidence" value="ECO:0007669"/>
    <property type="project" value="TreeGrafter"/>
</dbReference>
<feature type="repeat" description="WD" evidence="9">
    <location>
        <begin position="127"/>
        <end position="159"/>
    </location>
</feature>
<dbReference type="InterPro" id="IPR019015">
    <property type="entry name" value="HIRA_B_motif"/>
</dbReference>
<keyword evidence="3 9" id="KW-0853">WD repeat</keyword>
<keyword evidence="4 10" id="KW-0677">Repeat</keyword>
<comment type="caution">
    <text evidence="14">The sequence shown here is derived from an EMBL/GenBank/DDBJ whole genome shotgun (WGS) entry which is preliminary data.</text>
</comment>
<dbReference type="FunFam" id="2.130.10.10:FF:000075">
    <property type="entry name" value="Protein HIRA"/>
    <property type="match status" value="1"/>
</dbReference>
<dbReference type="PROSITE" id="PS50082">
    <property type="entry name" value="WD_REPEATS_2"/>
    <property type="match status" value="3"/>
</dbReference>
<dbReference type="GO" id="GO:0031491">
    <property type="term" value="F:nucleosome binding"/>
    <property type="evidence" value="ECO:0007669"/>
    <property type="project" value="TreeGrafter"/>
</dbReference>
<comment type="similarity">
    <text evidence="2 10">Belongs to the WD repeat HIR1 family.</text>
</comment>
<keyword evidence="5 10" id="KW-0156">Chromatin regulator</keyword>
<dbReference type="Gene3D" id="2.130.10.10">
    <property type="entry name" value="YVTN repeat-like/Quinoprotein amine dehydrogenase"/>
    <property type="match status" value="2"/>
</dbReference>
<dbReference type="EMBL" id="CAXITT010000168">
    <property type="protein sequence ID" value="CAL1534335.1"/>
    <property type="molecule type" value="Genomic_DNA"/>
</dbReference>
<evidence type="ECO:0000313" key="14">
    <source>
        <dbReference type="EMBL" id="CAL1534335.1"/>
    </source>
</evidence>
<dbReference type="GO" id="GO:0000417">
    <property type="term" value="C:HIR complex"/>
    <property type="evidence" value="ECO:0007669"/>
    <property type="project" value="TreeGrafter"/>
</dbReference>
<evidence type="ECO:0000256" key="5">
    <source>
        <dbReference type="ARBA" id="ARBA00022853"/>
    </source>
</evidence>
<dbReference type="Pfam" id="PF24105">
    <property type="entry name" value="Beta-prop_CAF1B_HIR1"/>
    <property type="match status" value="1"/>
</dbReference>
<evidence type="ECO:0000256" key="3">
    <source>
        <dbReference type="ARBA" id="ARBA00022574"/>
    </source>
</evidence>
<evidence type="ECO:0000256" key="10">
    <source>
        <dbReference type="RuleBase" id="RU364014"/>
    </source>
</evidence>
<dbReference type="PROSITE" id="PS50294">
    <property type="entry name" value="WD_REPEATS_REGION"/>
    <property type="match status" value="3"/>
</dbReference>
<dbReference type="Proteomes" id="UP001497497">
    <property type="component" value="Unassembled WGS sequence"/>
</dbReference>
<dbReference type="InterPro" id="IPR031120">
    <property type="entry name" value="HIR1-like"/>
</dbReference>
<comment type="subcellular location">
    <subcellularLocation>
        <location evidence="1 10">Nucleus</location>
    </subcellularLocation>
</comment>